<dbReference type="EMBL" id="JACJQU010000001">
    <property type="protein sequence ID" value="MBD2292286.1"/>
    <property type="molecule type" value="Genomic_DNA"/>
</dbReference>
<dbReference type="Proteomes" id="UP000662185">
    <property type="component" value="Unassembled WGS sequence"/>
</dbReference>
<evidence type="ECO:0000259" key="16">
    <source>
        <dbReference type="PROSITE" id="PS50112"/>
    </source>
</evidence>
<dbReference type="CDD" id="cd00130">
    <property type="entry name" value="PAS"/>
    <property type="match status" value="1"/>
</dbReference>
<evidence type="ECO:0000259" key="14">
    <source>
        <dbReference type="PROSITE" id="PS50109"/>
    </source>
</evidence>
<dbReference type="PROSITE" id="PS50109">
    <property type="entry name" value="HIS_KIN"/>
    <property type="match status" value="1"/>
</dbReference>
<dbReference type="InterPro" id="IPR058544">
    <property type="entry name" value="ETR1_N"/>
</dbReference>
<evidence type="ECO:0000256" key="4">
    <source>
        <dbReference type="ARBA" id="ARBA00022475"/>
    </source>
</evidence>
<dbReference type="Pfam" id="PF00072">
    <property type="entry name" value="Response_reg"/>
    <property type="match status" value="1"/>
</dbReference>
<keyword evidence="13" id="KW-1133">Transmembrane helix</keyword>
<dbReference type="GO" id="GO:0005524">
    <property type="term" value="F:ATP binding"/>
    <property type="evidence" value="ECO:0007669"/>
    <property type="project" value="UniProtKB-KW"/>
</dbReference>
<dbReference type="FunFam" id="3.30.565.10:FF:000023">
    <property type="entry name" value="PAS domain-containing sensor histidine kinase"/>
    <property type="match status" value="1"/>
</dbReference>
<dbReference type="CDD" id="cd16922">
    <property type="entry name" value="HATPase_EvgS-ArcB-TorS-like"/>
    <property type="match status" value="1"/>
</dbReference>
<evidence type="ECO:0000256" key="6">
    <source>
        <dbReference type="ARBA" id="ARBA00022679"/>
    </source>
</evidence>
<evidence type="ECO:0000256" key="11">
    <source>
        <dbReference type="ARBA" id="ARBA00023136"/>
    </source>
</evidence>
<dbReference type="InterPro" id="IPR001789">
    <property type="entry name" value="Sig_transdc_resp-reg_receiver"/>
</dbReference>
<keyword evidence="5 12" id="KW-0597">Phosphoprotein</keyword>
<feature type="domain" description="PAC" evidence="17">
    <location>
        <begin position="264"/>
        <end position="317"/>
    </location>
</feature>
<dbReference type="SUPFAM" id="SSF55874">
    <property type="entry name" value="ATPase domain of HSP90 chaperone/DNA topoisomerase II/histidine kinase"/>
    <property type="match status" value="1"/>
</dbReference>
<dbReference type="Gene3D" id="3.30.450.20">
    <property type="entry name" value="PAS domain"/>
    <property type="match status" value="1"/>
</dbReference>
<dbReference type="InterPro" id="IPR000014">
    <property type="entry name" value="PAS"/>
</dbReference>
<dbReference type="Pfam" id="PF08447">
    <property type="entry name" value="PAS_3"/>
    <property type="match status" value="1"/>
</dbReference>
<feature type="transmembrane region" description="Helical" evidence="13">
    <location>
        <begin position="64"/>
        <end position="84"/>
    </location>
</feature>
<evidence type="ECO:0000259" key="17">
    <source>
        <dbReference type="PROSITE" id="PS50113"/>
    </source>
</evidence>
<keyword evidence="7" id="KW-0547">Nucleotide-binding</keyword>
<keyword evidence="13" id="KW-0812">Transmembrane</keyword>
<dbReference type="FunFam" id="3.30.450.20:FF:000099">
    <property type="entry name" value="Sensory box sensor histidine kinase"/>
    <property type="match status" value="1"/>
</dbReference>
<evidence type="ECO:0000256" key="8">
    <source>
        <dbReference type="ARBA" id="ARBA00022777"/>
    </source>
</evidence>
<dbReference type="SUPFAM" id="SSF55785">
    <property type="entry name" value="PYP-like sensor domain (PAS domain)"/>
    <property type="match status" value="1"/>
</dbReference>
<dbReference type="AlphaFoldDB" id="A0A926WF21"/>
<keyword evidence="19" id="KW-1185">Reference proteome</keyword>
<keyword evidence="4" id="KW-1003">Cell membrane</keyword>
<dbReference type="InterPro" id="IPR036890">
    <property type="entry name" value="HATPase_C_sf"/>
</dbReference>
<evidence type="ECO:0000313" key="19">
    <source>
        <dbReference type="Proteomes" id="UP000662185"/>
    </source>
</evidence>
<dbReference type="SUPFAM" id="SSF47384">
    <property type="entry name" value="Homodimeric domain of signal transducing histidine kinase"/>
    <property type="match status" value="1"/>
</dbReference>
<dbReference type="InterPro" id="IPR005467">
    <property type="entry name" value="His_kinase_dom"/>
</dbReference>
<dbReference type="CDD" id="cd00082">
    <property type="entry name" value="HisKA"/>
    <property type="match status" value="1"/>
</dbReference>
<feature type="domain" description="PAS" evidence="16">
    <location>
        <begin position="191"/>
        <end position="261"/>
    </location>
</feature>
<dbReference type="SMART" id="SM00091">
    <property type="entry name" value="PAS"/>
    <property type="match status" value="1"/>
</dbReference>
<dbReference type="InterPro" id="IPR011006">
    <property type="entry name" value="CheY-like_superfamily"/>
</dbReference>
<dbReference type="SMART" id="SM00388">
    <property type="entry name" value="HisKA"/>
    <property type="match status" value="1"/>
</dbReference>
<dbReference type="EC" id="2.7.13.3" evidence="3"/>
<dbReference type="InterPro" id="IPR003594">
    <property type="entry name" value="HATPase_dom"/>
</dbReference>
<evidence type="ECO:0000256" key="7">
    <source>
        <dbReference type="ARBA" id="ARBA00022741"/>
    </source>
</evidence>
<dbReference type="Gene3D" id="3.40.50.2300">
    <property type="match status" value="1"/>
</dbReference>
<dbReference type="NCBIfam" id="TIGR00229">
    <property type="entry name" value="sensory_box"/>
    <property type="match status" value="1"/>
</dbReference>
<keyword evidence="6" id="KW-0808">Transferase</keyword>
<dbReference type="PANTHER" id="PTHR43547:SF2">
    <property type="entry name" value="HYBRID SIGNAL TRANSDUCTION HISTIDINE KINASE C"/>
    <property type="match status" value="1"/>
</dbReference>
<dbReference type="InterPro" id="IPR013655">
    <property type="entry name" value="PAS_fold_3"/>
</dbReference>
<evidence type="ECO:0000256" key="10">
    <source>
        <dbReference type="ARBA" id="ARBA00023012"/>
    </source>
</evidence>
<evidence type="ECO:0000313" key="18">
    <source>
        <dbReference type="EMBL" id="MBD2292286.1"/>
    </source>
</evidence>
<dbReference type="PROSITE" id="PS50113">
    <property type="entry name" value="PAC"/>
    <property type="match status" value="1"/>
</dbReference>
<keyword evidence="11 13" id="KW-0472">Membrane</keyword>
<name>A0A926WF21_9NOST</name>
<dbReference type="CDD" id="cd17580">
    <property type="entry name" value="REC_2_DhkD-like"/>
    <property type="match status" value="1"/>
</dbReference>
<dbReference type="Gene3D" id="1.10.287.130">
    <property type="match status" value="1"/>
</dbReference>
<dbReference type="Pfam" id="PF02518">
    <property type="entry name" value="HATPase_c"/>
    <property type="match status" value="1"/>
</dbReference>
<comment type="subcellular location">
    <subcellularLocation>
        <location evidence="2">Cell membrane</location>
    </subcellularLocation>
</comment>
<feature type="domain" description="Histidine kinase" evidence="14">
    <location>
        <begin position="342"/>
        <end position="560"/>
    </location>
</feature>
<evidence type="ECO:0000256" key="13">
    <source>
        <dbReference type="SAM" id="Phobius"/>
    </source>
</evidence>
<feature type="domain" description="Response regulatory" evidence="15">
    <location>
        <begin position="587"/>
        <end position="705"/>
    </location>
</feature>
<gene>
    <name evidence="18" type="ORF">H6G06_02005</name>
</gene>
<dbReference type="PROSITE" id="PS50110">
    <property type="entry name" value="RESPONSE_REGULATORY"/>
    <property type="match status" value="1"/>
</dbReference>
<dbReference type="PROSITE" id="PS50112">
    <property type="entry name" value="PAS"/>
    <property type="match status" value="1"/>
</dbReference>
<keyword evidence="10" id="KW-0902">Two-component regulatory system</keyword>
<dbReference type="InterPro" id="IPR000700">
    <property type="entry name" value="PAS-assoc_C"/>
</dbReference>
<dbReference type="InterPro" id="IPR004358">
    <property type="entry name" value="Sig_transdc_His_kin-like_C"/>
</dbReference>
<keyword evidence="8" id="KW-0418">Kinase</keyword>
<accession>A0A926WF21</accession>
<dbReference type="Pfam" id="PF00512">
    <property type="entry name" value="HisKA"/>
    <property type="match status" value="1"/>
</dbReference>
<dbReference type="RefSeq" id="WP_190556558.1">
    <property type="nucleotide sequence ID" value="NZ_JACJQU010000001.1"/>
</dbReference>
<dbReference type="Pfam" id="PF25487">
    <property type="entry name" value="ETR1_N"/>
    <property type="match status" value="1"/>
</dbReference>
<dbReference type="PANTHER" id="PTHR43547">
    <property type="entry name" value="TWO-COMPONENT HISTIDINE KINASE"/>
    <property type="match status" value="1"/>
</dbReference>
<reference evidence="19" key="1">
    <citation type="journal article" date="2020" name="ISME J.">
        <title>Comparative genomics reveals insights into cyanobacterial evolution and habitat adaptation.</title>
        <authorList>
            <person name="Chen M.Y."/>
            <person name="Teng W.K."/>
            <person name="Zhao L."/>
            <person name="Hu C.X."/>
            <person name="Zhou Y.K."/>
            <person name="Han B.P."/>
            <person name="Song L.R."/>
            <person name="Shu W.S."/>
        </authorList>
    </citation>
    <scope>NUCLEOTIDE SEQUENCE [LARGE SCALE GENOMIC DNA]</scope>
    <source>
        <strain evidence="19">FACHB-251</strain>
    </source>
</reference>
<feature type="modified residue" description="4-aspartylphosphate" evidence="12">
    <location>
        <position position="636"/>
    </location>
</feature>
<evidence type="ECO:0000256" key="5">
    <source>
        <dbReference type="ARBA" id="ARBA00022553"/>
    </source>
</evidence>
<dbReference type="InterPro" id="IPR035965">
    <property type="entry name" value="PAS-like_dom_sf"/>
</dbReference>
<evidence type="ECO:0000256" key="12">
    <source>
        <dbReference type="PROSITE-ProRule" id="PRU00169"/>
    </source>
</evidence>
<comment type="caution">
    <text evidence="18">The sequence shown here is derived from an EMBL/GenBank/DDBJ whole genome shotgun (WGS) entry which is preliminary data.</text>
</comment>
<evidence type="ECO:0000259" key="15">
    <source>
        <dbReference type="PROSITE" id="PS50110"/>
    </source>
</evidence>
<feature type="transmembrane region" description="Helical" evidence="13">
    <location>
        <begin position="28"/>
        <end position="52"/>
    </location>
</feature>
<dbReference type="PRINTS" id="PR00344">
    <property type="entry name" value="BCTRLSENSOR"/>
</dbReference>
<dbReference type="GO" id="GO:0005886">
    <property type="term" value="C:plasma membrane"/>
    <property type="evidence" value="ECO:0007669"/>
    <property type="project" value="UniProtKB-SubCell"/>
</dbReference>
<evidence type="ECO:0000256" key="3">
    <source>
        <dbReference type="ARBA" id="ARBA00012438"/>
    </source>
</evidence>
<sequence>MPEIWNNLFNSGLFIPHGHCYLWKTDLVLLHLLSDALIALAYYSIPITLFYFVNKRKDLPFSWIFLLFSAFIIACGTTHLLEIWTLWHPIYWLSGLVKAGTAIISLITALELVPLVPQALALPSPTQLKQINQELQTEISDRLRIDKELRKYQNHLEELVALRTQEITNTNEQLGQEITERQRILEVLRQSEERYRYLVEAIPQLVWTSDAQGQCDFFNLNWSEYTGLTLEQSLGSGWLAALHPDDVESSYQVWLNAVETGKIYENEYRFKRAADGCYRWQLARGLPLKNEQDCVIKWFGTCTDIHEHKEIQEERVRLLELEQAARAKAETANRIKDEFLAVLSHELRTPLNAILGWSQLLRIHKFDEIKTSQALEIIERNAKLQVQLIEDLLDVSRILQGKLALNRVNVNLAPIVLSAIETIRLAAETKSIQLNTIFPEKIAQVIGDPTRLQQVVWNLLSNAVKFTTRGGTVEVQLGEVDGYAEIIVSDTGKGISAEFLPYVFDYFRQADSSSTRKFGGLGLGLAIVRNIVEIHGGMITAESPGIDQGARFTVRLPLIKDDSSRMVNEENNSSFLTLNSLPLNGLQVLVVDDDADSLDFVAFVLEKYGAEVMALSSGLAAIQMLSQRHIDVLISDISMPEMDGYMLMRQVRTWKTEQGRKIPAIALTASAGEYDQRQAIDAGFQLHLPKPIAGEDLVRAIAQVINLPQSEQDQLPSLNPKPDLHPN</sequence>
<proteinExistence type="predicted"/>
<evidence type="ECO:0000256" key="1">
    <source>
        <dbReference type="ARBA" id="ARBA00000085"/>
    </source>
</evidence>
<dbReference type="SMART" id="SM00448">
    <property type="entry name" value="REC"/>
    <property type="match status" value="1"/>
</dbReference>
<dbReference type="GO" id="GO:0000155">
    <property type="term" value="F:phosphorelay sensor kinase activity"/>
    <property type="evidence" value="ECO:0007669"/>
    <property type="project" value="InterPro"/>
</dbReference>
<dbReference type="InterPro" id="IPR003661">
    <property type="entry name" value="HisK_dim/P_dom"/>
</dbReference>
<evidence type="ECO:0000256" key="9">
    <source>
        <dbReference type="ARBA" id="ARBA00022840"/>
    </source>
</evidence>
<comment type="catalytic activity">
    <reaction evidence="1">
        <text>ATP + protein L-histidine = ADP + protein N-phospho-L-histidine.</text>
        <dbReference type="EC" id="2.7.13.3"/>
    </reaction>
</comment>
<dbReference type="InterPro" id="IPR036097">
    <property type="entry name" value="HisK_dim/P_sf"/>
</dbReference>
<keyword evidence="9" id="KW-0067">ATP-binding</keyword>
<protein>
    <recommendedName>
        <fullName evidence="3">histidine kinase</fullName>
        <ecNumber evidence="3">2.7.13.3</ecNumber>
    </recommendedName>
</protein>
<organism evidence="18 19">
    <name type="scientific">Anabaena sphaerica FACHB-251</name>
    <dbReference type="NCBI Taxonomy" id="2692883"/>
    <lineage>
        <taxon>Bacteria</taxon>
        <taxon>Bacillati</taxon>
        <taxon>Cyanobacteriota</taxon>
        <taxon>Cyanophyceae</taxon>
        <taxon>Nostocales</taxon>
        <taxon>Nostocaceae</taxon>
        <taxon>Anabaena</taxon>
    </lineage>
</organism>
<dbReference type="SMART" id="SM00387">
    <property type="entry name" value="HATPase_c"/>
    <property type="match status" value="1"/>
</dbReference>
<evidence type="ECO:0000256" key="2">
    <source>
        <dbReference type="ARBA" id="ARBA00004236"/>
    </source>
</evidence>
<dbReference type="Gene3D" id="3.30.565.10">
    <property type="entry name" value="Histidine kinase-like ATPase, C-terminal domain"/>
    <property type="match status" value="1"/>
</dbReference>
<dbReference type="SUPFAM" id="SSF52172">
    <property type="entry name" value="CheY-like"/>
    <property type="match status" value="1"/>
</dbReference>